<sequence>MHFLYNKYEWRTSTDGKCYITPAADAKPSIYNPIKDYEKLVLTAINIGTTAMNKASESELKEAIMGFVSEYGMLGLMTALPTTLDFITYEAVYLPKNHFIKEENISTERYLSCFFPFDKIDFRKKCSESSWSTDSPEMMALIMTMKNKPQAVMMSFQREYAESYDWLIEVFRDWAFTFFSSFLYYQDYDKLDENERSLYRQGMAAFGGVAPTYHIELRERPTLVWDFNSLLLCIQMMFSFMLTDDDSSLKVCKHCGKAFAATRSNMEFCSPQCKNQYNVYKSRAKKNNTPAQDD</sequence>
<dbReference type="Proteomes" id="UP001193756">
    <property type="component" value="Unassembled WGS sequence"/>
</dbReference>
<organism evidence="1 2">
    <name type="scientific">Agathobacter rectalis</name>
    <dbReference type="NCBI Taxonomy" id="39491"/>
    <lineage>
        <taxon>Bacteria</taxon>
        <taxon>Bacillati</taxon>
        <taxon>Bacillota</taxon>
        <taxon>Clostridia</taxon>
        <taxon>Lachnospirales</taxon>
        <taxon>Lachnospiraceae</taxon>
        <taxon>Agathobacter</taxon>
    </lineage>
</organism>
<dbReference type="AlphaFoldDB" id="A0AAX0BPC9"/>
<evidence type="ECO:0000313" key="1">
    <source>
        <dbReference type="EMBL" id="NSC77121.1"/>
    </source>
</evidence>
<comment type="caution">
    <text evidence="1">The sequence shown here is derived from an EMBL/GenBank/DDBJ whole genome shotgun (WGS) entry which is preliminary data.</text>
</comment>
<dbReference type="SUPFAM" id="SSF160904">
    <property type="entry name" value="Jann2411-like"/>
    <property type="match status" value="1"/>
</dbReference>
<protein>
    <submittedName>
        <fullName evidence="1">Uncharacterized protein</fullName>
    </submittedName>
</protein>
<name>A0AAX0BPC9_9FIRM</name>
<dbReference type="InterPro" id="IPR023286">
    <property type="entry name" value="ABATE_dom_sf"/>
</dbReference>
<gene>
    <name evidence="1" type="ORF">G4312_07465</name>
</gene>
<reference evidence="1" key="1">
    <citation type="journal article" date="2020" name="Cell Host Microbe">
        <title>Functional and Genomic Variation between Human-Derived Isolates of Lachnospiraceae Reveals Inter- and Intra-Species Diversity.</title>
        <authorList>
            <person name="Sorbara M.T."/>
            <person name="Littmann E.R."/>
            <person name="Fontana E."/>
            <person name="Moody T.U."/>
            <person name="Kohout C.E."/>
            <person name="Gjonbalaj M."/>
            <person name="Eaton V."/>
            <person name="Seok R."/>
            <person name="Leiner I.M."/>
            <person name="Pamer E.G."/>
        </authorList>
    </citation>
    <scope>NUCLEOTIDE SEQUENCE</scope>
    <source>
        <strain evidence="1">MSK.16.45</strain>
    </source>
</reference>
<proteinExistence type="predicted"/>
<reference evidence="1" key="2">
    <citation type="submission" date="2020-02" db="EMBL/GenBank/DDBJ databases">
        <authorList>
            <person name="Littmann E."/>
            <person name="Sorbara M."/>
        </authorList>
    </citation>
    <scope>NUCLEOTIDE SEQUENCE</scope>
    <source>
        <strain evidence="1">MSK.16.45</strain>
    </source>
</reference>
<evidence type="ECO:0000313" key="2">
    <source>
        <dbReference type="Proteomes" id="UP001193756"/>
    </source>
</evidence>
<accession>A0AAX0BPC9</accession>
<dbReference type="EMBL" id="JAAIMP010000008">
    <property type="protein sequence ID" value="NSC77121.1"/>
    <property type="molecule type" value="Genomic_DNA"/>
</dbReference>